<evidence type="ECO:0000313" key="2">
    <source>
        <dbReference type="Proteomes" id="UP001233999"/>
    </source>
</evidence>
<organism evidence="1 2">
    <name type="scientific">Diploptera punctata</name>
    <name type="common">Pacific beetle cockroach</name>
    <dbReference type="NCBI Taxonomy" id="6984"/>
    <lineage>
        <taxon>Eukaryota</taxon>
        <taxon>Metazoa</taxon>
        <taxon>Ecdysozoa</taxon>
        <taxon>Arthropoda</taxon>
        <taxon>Hexapoda</taxon>
        <taxon>Insecta</taxon>
        <taxon>Pterygota</taxon>
        <taxon>Neoptera</taxon>
        <taxon>Polyneoptera</taxon>
        <taxon>Dictyoptera</taxon>
        <taxon>Blattodea</taxon>
        <taxon>Blaberoidea</taxon>
        <taxon>Blaberidae</taxon>
        <taxon>Diplopterinae</taxon>
        <taxon>Diploptera</taxon>
    </lineage>
</organism>
<gene>
    <name evidence="1" type="ORF">L9F63_014466</name>
</gene>
<dbReference type="AlphaFoldDB" id="A0AAD8EKL6"/>
<reference evidence="1" key="1">
    <citation type="journal article" date="2023" name="IScience">
        <title>Live-bearing cockroach genome reveals convergent evolutionary mechanisms linked to viviparity in insects and beyond.</title>
        <authorList>
            <person name="Fouks B."/>
            <person name="Harrison M.C."/>
            <person name="Mikhailova A.A."/>
            <person name="Marchal E."/>
            <person name="English S."/>
            <person name="Carruthers M."/>
            <person name="Jennings E.C."/>
            <person name="Chiamaka E.L."/>
            <person name="Frigard R.A."/>
            <person name="Pippel M."/>
            <person name="Attardo G.M."/>
            <person name="Benoit J.B."/>
            <person name="Bornberg-Bauer E."/>
            <person name="Tobe S.S."/>
        </authorList>
    </citation>
    <scope>NUCLEOTIDE SEQUENCE</scope>
    <source>
        <strain evidence="1">Stay&amp;Tobe</strain>
    </source>
</reference>
<accession>A0AAD8EKL6</accession>
<dbReference type="EMBL" id="JASPKZ010003068">
    <property type="protein sequence ID" value="KAJ9594100.1"/>
    <property type="molecule type" value="Genomic_DNA"/>
</dbReference>
<keyword evidence="2" id="KW-1185">Reference proteome</keyword>
<proteinExistence type="predicted"/>
<sequence>KKHFIGFFGPYQILPTEGICLREPGNVKYLVNNVSKFEFFAAKYIDYHRFLFGSLRDFNLSCSCKISEKIIIIKINDIQIYTILTSIFFSSHM</sequence>
<protein>
    <submittedName>
        <fullName evidence="1">Uncharacterized protein</fullName>
    </submittedName>
</protein>
<evidence type="ECO:0000313" key="1">
    <source>
        <dbReference type="EMBL" id="KAJ9594100.1"/>
    </source>
</evidence>
<name>A0AAD8EKL6_DIPPU</name>
<feature type="non-terminal residue" evidence="1">
    <location>
        <position position="1"/>
    </location>
</feature>
<comment type="caution">
    <text evidence="1">The sequence shown here is derived from an EMBL/GenBank/DDBJ whole genome shotgun (WGS) entry which is preliminary data.</text>
</comment>
<dbReference type="Proteomes" id="UP001233999">
    <property type="component" value="Unassembled WGS sequence"/>
</dbReference>
<reference evidence="1" key="2">
    <citation type="submission" date="2023-05" db="EMBL/GenBank/DDBJ databases">
        <authorList>
            <person name="Fouks B."/>
        </authorList>
    </citation>
    <scope>NUCLEOTIDE SEQUENCE</scope>
    <source>
        <strain evidence="1">Stay&amp;Tobe</strain>
        <tissue evidence="1">Testes</tissue>
    </source>
</reference>
<feature type="non-terminal residue" evidence="1">
    <location>
        <position position="93"/>
    </location>
</feature>